<organism evidence="1 2">
    <name type="scientific">Alkalispirochaeta americana</name>
    <dbReference type="NCBI Taxonomy" id="159291"/>
    <lineage>
        <taxon>Bacteria</taxon>
        <taxon>Pseudomonadati</taxon>
        <taxon>Spirochaetota</taxon>
        <taxon>Spirochaetia</taxon>
        <taxon>Spirochaetales</taxon>
        <taxon>Spirochaetaceae</taxon>
        <taxon>Alkalispirochaeta</taxon>
    </lineage>
</organism>
<dbReference type="EMBL" id="FTMS01000002">
    <property type="protein sequence ID" value="SIP99944.1"/>
    <property type="molecule type" value="Genomic_DNA"/>
</dbReference>
<proteinExistence type="predicted"/>
<name>A0A1N6P6D9_9SPIO</name>
<gene>
    <name evidence="1" type="ORF">SAMN05920897_102153</name>
</gene>
<protein>
    <submittedName>
        <fullName evidence="1">Uncharacterized protein</fullName>
    </submittedName>
</protein>
<accession>A0A1N6P6D9</accession>
<sequence length="285" mass="31146">MFLKGLIPGAWSLDDPDSRGTRSPAGSGLSAATVAAVLLVWLGAGWFGSCGLPTTEYLAPPRAPGADSPGTDGTILFFSHDTDNNNNFFLGYDIWYKLYNESTGTIDSDEDFIERTPRPPGTTRLSQRGFRRAVALRPGKTYDDDAAHITKGDVSGNSRFYLDLRDPDLRGNQEGALERETEIELRGGDSEGLLVARLRRRHVLRPQELGGDITDHDTGAAGFWNASRYAASDHDVGQAVAQTGNAGDTLYLVIYVIARGRDANFQPFFSEPLRMVDYGEIKPKD</sequence>
<dbReference type="AlphaFoldDB" id="A0A1N6P6D9"/>
<keyword evidence="2" id="KW-1185">Reference proteome</keyword>
<evidence type="ECO:0000313" key="2">
    <source>
        <dbReference type="Proteomes" id="UP000186400"/>
    </source>
</evidence>
<dbReference type="Proteomes" id="UP000186400">
    <property type="component" value="Unassembled WGS sequence"/>
</dbReference>
<evidence type="ECO:0000313" key="1">
    <source>
        <dbReference type="EMBL" id="SIP99944.1"/>
    </source>
</evidence>
<dbReference type="STRING" id="159291.SAMN05920897_102153"/>
<reference evidence="1 2" key="1">
    <citation type="submission" date="2017-01" db="EMBL/GenBank/DDBJ databases">
        <authorList>
            <person name="Mah S.A."/>
            <person name="Swanson W.J."/>
            <person name="Moy G.W."/>
            <person name="Vacquier V.D."/>
        </authorList>
    </citation>
    <scope>NUCLEOTIDE SEQUENCE [LARGE SCALE GENOMIC DNA]</scope>
    <source>
        <strain evidence="1 2">ASpG1</strain>
    </source>
</reference>